<dbReference type="Proteomes" id="UP000838878">
    <property type="component" value="Chromosome 11"/>
</dbReference>
<dbReference type="CDD" id="cd01763">
    <property type="entry name" value="Ubl_SUMO_like"/>
    <property type="match status" value="2"/>
</dbReference>
<dbReference type="GO" id="GO:0045944">
    <property type="term" value="P:positive regulation of transcription by RNA polymerase II"/>
    <property type="evidence" value="ECO:0007669"/>
    <property type="project" value="TreeGrafter"/>
</dbReference>
<dbReference type="GO" id="GO:0005634">
    <property type="term" value="C:nucleus"/>
    <property type="evidence" value="ECO:0007669"/>
    <property type="project" value="UniProtKB-SubCell"/>
</dbReference>
<evidence type="ECO:0000259" key="4">
    <source>
        <dbReference type="Pfam" id="PF11976"/>
    </source>
</evidence>
<accession>A0A8J9Y817</accession>
<evidence type="ECO:0000256" key="3">
    <source>
        <dbReference type="SAM" id="MobiDB-lite"/>
    </source>
</evidence>
<evidence type="ECO:0000256" key="1">
    <source>
        <dbReference type="ARBA" id="ARBA00004123"/>
    </source>
</evidence>
<gene>
    <name evidence="5" type="ORF">BINO364_LOCUS3510</name>
</gene>
<feature type="compositionally biased region" description="Basic and acidic residues" evidence="3">
    <location>
        <begin position="93"/>
        <end position="102"/>
    </location>
</feature>
<name>A0A8J9Y817_9NEOP</name>
<protein>
    <recommendedName>
        <fullName evidence="4">Rad60/SUMO-like domain-containing protein</fullName>
    </recommendedName>
</protein>
<dbReference type="SUPFAM" id="SSF54236">
    <property type="entry name" value="Ubiquitin-like"/>
    <property type="match status" value="2"/>
</dbReference>
<proteinExistence type="predicted"/>
<keyword evidence="6" id="KW-1185">Reference proteome</keyword>
<feature type="region of interest" description="Disordered" evidence="3">
    <location>
        <begin position="65"/>
        <end position="162"/>
    </location>
</feature>
<dbReference type="AlphaFoldDB" id="A0A8J9Y817"/>
<dbReference type="PANTHER" id="PTHR47187:SF1">
    <property type="entry name" value="NFATC2-INTERACTING PROTEIN"/>
    <property type="match status" value="1"/>
</dbReference>
<feature type="non-terminal residue" evidence="5">
    <location>
        <position position="370"/>
    </location>
</feature>
<dbReference type="InterPro" id="IPR029071">
    <property type="entry name" value="Ubiquitin-like_domsf"/>
</dbReference>
<evidence type="ECO:0000256" key="2">
    <source>
        <dbReference type="ARBA" id="ARBA00023242"/>
    </source>
</evidence>
<sequence>MSSDSDDNIFGNVKQTLIGFQKFEFKPDDIVDLCDDTKYEISTKAAGFMDDCIILSDNEANQNITKNKSKRKTRTNKSVIQNTDDELVTSKKTKNESGDKGKPSKRTRKSKEKDDNHILDVVSSTKPRKALRKSPTDQQRRGATRTSPRLRNATRRGYQSHSYTTISIGNTYEYPDELETVPIFNTQPCDIINLDDSDIVDENKELSVKVEWQSVEIIKFTLRKFQKLTKIYDYFCDNHNVKKENLIFIYKDKILQPDDTPDTIGYSEAKLIEGGIVYENVLKLSKNECTNNIVSGIIIKFRTQNSKQPFILSVKDDEKLHLAMIKCAEHLELSLNQLRFEFDGDIVTGKQTAKDLELEGGEYIDVKVIK</sequence>
<keyword evidence="2" id="KW-0539">Nucleus</keyword>
<feature type="domain" description="Rad60/SUMO-like" evidence="4">
    <location>
        <begin position="299"/>
        <end position="368"/>
    </location>
</feature>
<evidence type="ECO:0000313" key="5">
    <source>
        <dbReference type="EMBL" id="CAH0716821.1"/>
    </source>
</evidence>
<comment type="subcellular location">
    <subcellularLocation>
        <location evidence="1">Nucleus</location>
    </subcellularLocation>
</comment>
<dbReference type="OrthoDB" id="442921at2759"/>
<dbReference type="InterPro" id="IPR022617">
    <property type="entry name" value="Rad60/SUMO-like_dom"/>
</dbReference>
<organism evidence="5 6">
    <name type="scientific">Brenthis ino</name>
    <name type="common">lesser marbled fritillary</name>
    <dbReference type="NCBI Taxonomy" id="405034"/>
    <lineage>
        <taxon>Eukaryota</taxon>
        <taxon>Metazoa</taxon>
        <taxon>Ecdysozoa</taxon>
        <taxon>Arthropoda</taxon>
        <taxon>Hexapoda</taxon>
        <taxon>Insecta</taxon>
        <taxon>Pterygota</taxon>
        <taxon>Neoptera</taxon>
        <taxon>Endopterygota</taxon>
        <taxon>Lepidoptera</taxon>
        <taxon>Glossata</taxon>
        <taxon>Ditrysia</taxon>
        <taxon>Papilionoidea</taxon>
        <taxon>Nymphalidae</taxon>
        <taxon>Heliconiinae</taxon>
        <taxon>Argynnini</taxon>
        <taxon>Brenthis</taxon>
    </lineage>
</organism>
<dbReference type="Pfam" id="PF11976">
    <property type="entry name" value="Rad60-SLD"/>
    <property type="match status" value="1"/>
</dbReference>
<dbReference type="InterPro" id="IPR052324">
    <property type="entry name" value="NFATC2-Int_DNA_Repair"/>
</dbReference>
<dbReference type="Gene3D" id="3.10.20.90">
    <property type="entry name" value="Phosphatidylinositol 3-kinase Catalytic Subunit, Chain A, domain 1"/>
    <property type="match status" value="2"/>
</dbReference>
<dbReference type="PANTHER" id="PTHR47187">
    <property type="entry name" value="NFATC2-INTERACTING PROTEIN"/>
    <property type="match status" value="1"/>
</dbReference>
<dbReference type="EMBL" id="OV170231">
    <property type="protein sequence ID" value="CAH0716821.1"/>
    <property type="molecule type" value="Genomic_DNA"/>
</dbReference>
<reference evidence="5" key="1">
    <citation type="submission" date="2021-12" db="EMBL/GenBank/DDBJ databases">
        <authorList>
            <person name="Martin H S."/>
        </authorList>
    </citation>
    <scope>NUCLEOTIDE SEQUENCE</scope>
</reference>
<evidence type="ECO:0000313" key="6">
    <source>
        <dbReference type="Proteomes" id="UP000838878"/>
    </source>
</evidence>